<dbReference type="RefSeq" id="WP_266086458.1">
    <property type="nucleotide sequence ID" value="NZ_RKLV01000003.1"/>
</dbReference>
<dbReference type="GO" id="GO:0070403">
    <property type="term" value="F:NAD+ binding"/>
    <property type="evidence" value="ECO:0007669"/>
    <property type="project" value="InterPro"/>
</dbReference>
<evidence type="ECO:0000256" key="3">
    <source>
        <dbReference type="ARBA" id="ARBA00022692"/>
    </source>
</evidence>
<proteinExistence type="predicted"/>
<dbReference type="PANTHER" id="PTHR43078:SF6">
    <property type="entry name" value="UDP-GLUCURONIC ACID DECARBOXYLASE 1"/>
    <property type="match status" value="1"/>
</dbReference>
<evidence type="ECO:0000256" key="7">
    <source>
        <dbReference type="ARBA" id="ARBA00023027"/>
    </source>
</evidence>
<dbReference type="InterPro" id="IPR001509">
    <property type="entry name" value="Epimerase_deHydtase"/>
</dbReference>
<keyword evidence="11" id="KW-0456">Lyase</keyword>
<evidence type="ECO:0000256" key="9">
    <source>
        <dbReference type="ARBA" id="ARBA00023136"/>
    </source>
</evidence>
<dbReference type="EMBL" id="RKLV01000003">
    <property type="protein sequence ID" value="MCX2818616.1"/>
    <property type="molecule type" value="Genomic_DNA"/>
</dbReference>
<gene>
    <name evidence="15" type="ORF">EGH25_04525</name>
</gene>
<evidence type="ECO:0000256" key="8">
    <source>
        <dbReference type="ARBA" id="ARBA00023034"/>
    </source>
</evidence>
<dbReference type="InterPro" id="IPR036291">
    <property type="entry name" value="NAD(P)-bd_dom_sf"/>
</dbReference>
<evidence type="ECO:0000256" key="4">
    <source>
        <dbReference type="ARBA" id="ARBA00022793"/>
    </source>
</evidence>
<dbReference type="Pfam" id="PF01370">
    <property type="entry name" value="Epimerase"/>
    <property type="match status" value="1"/>
</dbReference>
<keyword evidence="9" id="KW-0472">Membrane</keyword>
<keyword evidence="6" id="KW-1133">Transmembrane helix</keyword>
<name>A0A9Q4GIU6_9EURY</name>
<accession>A0A9Q4GIU6</accession>
<comment type="subcellular location">
    <subcellularLocation>
        <location evidence="2">Golgi apparatus membrane</location>
        <topology evidence="2">Single-pass type II membrane protein</topology>
    </subcellularLocation>
    <subcellularLocation>
        <location evidence="12">Golgi apparatus</location>
        <location evidence="12">Golgi stack membrane</location>
    </subcellularLocation>
</comment>
<dbReference type="FunFam" id="3.40.50.720:FF:000065">
    <property type="entry name" value="UDP-glucuronic acid decarboxylase 1"/>
    <property type="match status" value="1"/>
</dbReference>
<evidence type="ECO:0000259" key="14">
    <source>
        <dbReference type="Pfam" id="PF01370"/>
    </source>
</evidence>
<evidence type="ECO:0000256" key="6">
    <source>
        <dbReference type="ARBA" id="ARBA00022989"/>
    </source>
</evidence>
<feature type="region of interest" description="Disordered" evidence="13">
    <location>
        <begin position="267"/>
        <end position="288"/>
    </location>
</feature>
<organism evidence="15 16">
    <name type="scientific">Halorutilus salinus</name>
    <dbReference type="NCBI Taxonomy" id="2487751"/>
    <lineage>
        <taxon>Archaea</taxon>
        <taxon>Methanobacteriati</taxon>
        <taxon>Methanobacteriota</taxon>
        <taxon>Stenosarchaea group</taxon>
        <taxon>Halobacteria</taxon>
        <taxon>Halorutilales</taxon>
        <taxon>Halorutilaceae</taxon>
        <taxon>Halorutilus</taxon>
    </lineage>
</organism>
<evidence type="ECO:0000313" key="15">
    <source>
        <dbReference type="EMBL" id="MCX2818616.1"/>
    </source>
</evidence>
<dbReference type="InterPro" id="IPR044516">
    <property type="entry name" value="UXS-like"/>
</dbReference>
<evidence type="ECO:0000313" key="16">
    <source>
        <dbReference type="Proteomes" id="UP001149411"/>
    </source>
</evidence>
<evidence type="ECO:0000256" key="11">
    <source>
        <dbReference type="ARBA" id="ARBA00023239"/>
    </source>
</evidence>
<sequence>MIRVLVTGGAGFLGSHLCERLVSDGHEVICLDNFGSGQKKNIEHLLGRDNFELIDRDVRTPSSLPSVDRIYHLASRASPEAFTEFPVKIALANTQGTRRLLDHARACDARMVYASTSEVYGDPKEHPQKETYNGNVNIRGVRGCYDESKRFGETLTVAYNRRYDLGVRTVRIFNTYGPRMRPDDGRVIPNFVTQALRGDDLTVYGDGQQTRSFCYVDDLIRGIVTLMKADETKYDVYNMGKQNERSIKELAEEVIEVTGASSEIVYESLPEDDPSQRKPDIKRSKEDLDWEPKVDLSEGLRETVSYFNSIVNST</sequence>
<keyword evidence="16" id="KW-1185">Reference proteome</keyword>
<evidence type="ECO:0000256" key="2">
    <source>
        <dbReference type="ARBA" id="ARBA00004323"/>
    </source>
</evidence>
<dbReference type="AlphaFoldDB" id="A0A9Q4GIU6"/>
<keyword evidence="5" id="KW-0735">Signal-anchor</keyword>
<evidence type="ECO:0000256" key="5">
    <source>
        <dbReference type="ARBA" id="ARBA00022968"/>
    </source>
</evidence>
<keyword evidence="3" id="KW-0812">Transmembrane</keyword>
<keyword evidence="8" id="KW-0333">Golgi apparatus</keyword>
<dbReference type="Proteomes" id="UP001149411">
    <property type="component" value="Unassembled WGS sequence"/>
</dbReference>
<keyword evidence="7" id="KW-0520">NAD</keyword>
<dbReference type="GO" id="GO:0005737">
    <property type="term" value="C:cytoplasm"/>
    <property type="evidence" value="ECO:0007669"/>
    <property type="project" value="TreeGrafter"/>
</dbReference>
<evidence type="ECO:0000256" key="10">
    <source>
        <dbReference type="ARBA" id="ARBA00023180"/>
    </source>
</evidence>
<evidence type="ECO:0000256" key="1">
    <source>
        <dbReference type="ARBA" id="ARBA00001911"/>
    </source>
</evidence>
<dbReference type="CDD" id="cd05230">
    <property type="entry name" value="UGD_SDR_e"/>
    <property type="match status" value="1"/>
</dbReference>
<keyword evidence="4" id="KW-0210">Decarboxylase</keyword>
<reference evidence="15" key="1">
    <citation type="submission" date="2022-09" db="EMBL/GenBank/DDBJ databases">
        <title>Haloadaptaus new haloarchaeum isolated from saline soil.</title>
        <authorList>
            <person name="Duran-Viseras A."/>
            <person name="Sanchez-Porro C."/>
            <person name="Ventosa A."/>
        </authorList>
    </citation>
    <scope>NUCLEOTIDE SEQUENCE</scope>
    <source>
        <strain evidence="15">F3-133</strain>
    </source>
</reference>
<dbReference type="GO" id="GO:0048040">
    <property type="term" value="F:UDP-glucuronate decarboxylase activity"/>
    <property type="evidence" value="ECO:0007669"/>
    <property type="project" value="TreeGrafter"/>
</dbReference>
<feature type="compositionally biased region" description="Basic and acidic residues" evidence="13">
    <location>
        <begin position="274"/>
        <end position="288"/>
    </location>
</feature>
<comment type="caution">
    <text evidence="15">The sequence shown here is derived from an EMBL/GenBank/DDBJ whole genome shotgun (WGS) entry which is preliminary data.</text>
</comment>
<keyword evidence="10" id="KW-0325">Glycoprotein</keyword>
<feature type="domain" description="NAD-dependent epimerase/dehydratase" evidence="14">
    <location>
        <begin position="4"/>
        <end position="240"/>
    </location>
</feature>
<evidence type="ECO:0000256" key="13">
    <source>
        <dbReference type="SAM" id="MobiDB-lite"/>
    </source>
</evidence>
<dbReference type="PANTHER" id="PTHR43078">
    <property type="entry name" value="UDP-GLUCURONIC ACID DECARBOXYLASE-RELATED"/>
    <property type="match status" value="1"/>
</dbReference>
<dbReference type="SUPFAM" id="SSF51735">
    <property type="entry name" value="NAD(P)-binding Rossmann-fold domains"/>
    <property type="match status" value="1"/>
</dbReference>
<protein>
    <submittedName>
        <fullName evidence="15">SDR family oxidoreductase</fullName>
    </submittedName>
</protein>
<comment type="cofactor">
    <cofactor evidence="1">
        <name>NAD(+)</name>
        <dbReference type="ChEBI" id="CHEBI:57540"/>
    </cofactor>
</comment>
<dbReference type="GO" id="GO:0042732">
    <property type="term" value="P:D-xylose metabolic process"/>
    <property type="evidence" value="ECO:0007669"/>
    <property type="project" value="InterPro"/>
</dbReference>
<evidence type="ECO:0000256" key="12">
    <source>
        <dbReference type="ARBA" id="ARBA00037859"/>
    </source>
</evidence>
<dbReference type="Gene3D" id="3.40.50.720">
    <property type="entry name" value="NAD(P)-binding Rossmann-like Domain"/>
    <property type="match status" value="1"/>
</dbReference>